<dbReference type="AlphaFoldDB" id="A0A4R0KUA4"/>
<evidence type="ECO:0000313" key="2">
    <source>
        <dbReference type="EMBL" id="TCC61878.1"/>
    </source>
</evidence>
<reference evidence="2 3" key="1">
    <citation type="submission" date="2019-02" db="EMBL/GenBank/DDBJ databases">
        <title>Kribbella capetownensis sp. nov. and Kribbella speibonae sp. nov., isolated from soil.</title>
        <authorList>
            <person name="Curtis S.M."/>
            <person name="Norton I."/>
            <person name="Everest G.J."/>
            <person name="Meyers P.R."/>
        </authorList>
    </citation>
    <scope>NUCLEOTIDE SEQUENCE [LARGE SCALE GENOMIC DNA]</scope>
    <source>
        <strain evidence="2 3">NRRL B-24813</strain>
    </source>
</reference>
<dbReference type="OrthoDB" id="4855658at2"/>
<keyword evidence="3" id="KW-1185">Reference proteome</keyword>
<organism evidence="2 3">
    <name type="scientific">Kribbella pittospori</name>
    <dbReference type="NCBI Taxonomy" id="722689"/>
    <lineage>
        <taxon>Bacteria</taxon>
        <taxon>Bacillati</taxon>
        <taxon>Actinomycetota</taxon>
        <taxon>Actinomycetes</taxon>
        <taxon>Propionibacteriales</taxon>
        <taxon>Kribbellaceae</taxon>
        <taxon>Kribbella</taxon>
    </lineage>
</organism>
<keyword evidence="1" id="KW-0472">Membrane</keyword>
<evidence type="ECO:0008006" key="4">
    <source>
        <dbReference type="Google" id="ProtNLM"/>
    </source>
</evidence>
<name>A0A4R0KUA4_9ACTN</name>
<keyword evidence="1" id="KW-1133">Transmembrane helix</keyword>
<dbReference type="InterPro" id="IPR011044">
    <property type="entry name" value="Quino_amine_DH_bsu"/>
</dbReference>
<protein>
    <recommendedName>
        <fullName evidence="4">WD40 repeat domain-containing protein</fullName>
    </recommendedName>
</protein>
<accession>A0A4R0KUA4</accession>
<gene>
    <name evidence="2" type="ORF">E0H73_14150</name>
</gene>
<evidence type="ECO:0000313" key="3">
    <source>
        <dbReference type="Proteomes" id="UP000291144"/>
    </source>
</evidence>
<proteinExistence type="predicted"/>
<dbReference type="RefSeq" id="WP_131355094.1">
    <property type="nucleotide sequence ID" value="NZ_SJKB01000004.1"/>
</dbReference>
<sequence length="415" mass="44254">MRREDVQPMLAKASDRLPEPDLADAAWAAGVETRRRRRRSILIGLIAAVLIAVIAAIGVGLSGDDNSQFIPPITPPSNPEIRAPDGQINGIDFWVAPPSGSERFLDRLETPLGDRLQLPDNVEPLADRPLDRIAAVVLEDRGDRYVPLLLGSDSSWARADVELLPIRTGTPLSSGAVSPDGRIAAFPQPGELVTVDAATAEVFRIKMPARDIRSVSWLPDAQRVLVSGPGVAYRVLVGESGTGEEPLVAIAGAADPSAVTAPFRLDKGAVLRYMVGGQWIVDSALQLPLPVRSWVGQTFSTDSAAARLFVADGLIPAVTTNASQPQVVAAISTLQAQPSRLLVLGDPTVMSSAPPMDRPYVREPGCCAVLGWYDHDTPLFEVRGWVLAWDLNSGRVRRVTELAVAGLAVGPGIRP</sequence>
<feature type="transmembrane region" description="Helical" evidence="1">
    <location>
        <begin position="41"/>
        <end position="61"/>
    </location>
</feature>
<dbReference type="EMBL" id="SJKB01000004">
    <property type="protein sequence ID" value="TCC61878.1"/>
    <property type="molecule type" value="Genomic_DNA"/>
</dbReference>
<comment type="caution">
    <text evidence="2">The sequence shown here is derived from an EMBL/GenBank/DDBJ whole genome shotgun (WGS) entry which is preliminary data.</text>
</comment>
<keyword evidence="1" id="KW-0812">Transmembrane</keyword>
<evidence type="ECO:0000256" key="1">
    <source>
        <dbReference type="SAM" id="Phobius"/>
    </source>
</evidence>
<dbReference type="Proteomes" id="UP000291144">
    <property type="component" value="Unassembled WGS sequence"/>
</dbReference>
<dbReference type="SUPFAM" id="SSF50969">
    <property type="entry name" value="YVTN repeat-like/Quinoprotein amine dehydrogenase"/>
    <property type="match status" value="1"/>
</dbReference>